<organism evidence="3 4">
    <name type="scientific">Leifsonia aquatica</name>
    <name type="common">Corynebacterium aquaticum</name>
    <dbReference type="NCBI Taxonomy" id="144185"/>
    <lineage>
        <taxon>Bacteria</taxon>
        <taxon>Bacillati</taxon>
        <taxon>Actinomycetota</taxon>
        <taxon>Actinomycetes</taxon>
        <taxon>Micrococcales</taxon>
        <taxon>Microbacteriaceae</taxon>
        <taxon>Leifsonia</taxon>
    </lineage>
</organism>
<dbReference type="EMBL" id="JACHVP010000003">
    <property type="protein sequence ID" value="MBB2968129.1"/>
    <property type="molecule type" value="Genomic_DNA"/>
</dbReference>
<feature type="transmembrane region" description="Helical" evidence="2">
    <location>
        <begin position="67"/>
        <end position="85"/>
    </location>
</feature>
<comment type="caution">
    <text evidence="3">The sequence shown here is derived from an EMBL/GenBank/DDBJ whole genome shotgun (WGS) entry which is preliminary data.</text>
</comment>
<keyword evidence="2" id="KW-1133">Transmembrane helix</keyword>
<proteinExistence type="predicted"/>
<dbReference type="AlphaFoldDB" id="A0A7W4UXI5"/>
<evidence type="ECO:0000313" key="3">
    <source>
        <dbReference type="EMBL" id="MBB2968129.1"/>
    </source>
</evidence>
<keyword evidence="2" id="KW-0812">Transmembrane</keyword>
<dbReference type="Proteomes" id="UP000538196">
    <property type="component" value="Unassembled WGS sequence"/>
</dbReference>
<feature type="region of interest" description="Disordered" evidence="1">
    <location>
        <begin position="1"/>
        <end position="34"/>
    </location>
</feature>
<keyword evidence="4" id="KW-1185">Reference proteome</keyword>
<feature type="transmembrane region" description="Helical" evidence="2">
    <location>
        <begin position="38"/>
        <end position="55"/>
    </location>
</feature>
<dbReference type="RefSeq" id="WP_183428652.1">
    <property type="nucleotide sequence ID" value="NZ_JACHVP010000003.1"/>
</dbReference>
<gene>
    <name evidence="3" type="ORF">FHX33_002899</name>
</gene>
<reference evidence="3 4" key="1">
    <citation type="submission" date="2020-08" db="EMBL/GenBank/DDBJ databases">
        <title>Sequencing the genomes of 1000 actinobacteria strains.</title>
        <authorList>
            <person name="Klenk H.-P."/>
        </authorList>
    </citation>
    <scope>NUCLEOTIDE SEQUENCE [LARGE SCALE GENOMIC DNA]</scope>
    <source>
        <strain evidence="3 4">DSM 20146</strain>
    </source>
</reference>
<sequence length="249" mass="24945">MSGPRDWSPAGYWDEPATTHPQPHPAERTGRTGRTRPTGWWMAVALLLGVFAVVWPLGMSSASPSGVGWAVTSAGVSAVSIALWYRHAGGGTVLPSIAATLGFLGSILCIWSLAAAGLPGTIPPLPSAFGIPAAAHGGASGDAGAGAPACRVESPEPVAVAEASSAEQQRSDAVQGAVAVLADAVCVQAAGGAYPDALTVADDRTVTSPTGPVGSLPPGMVLEYARTDTGFSMTVSDESGLPSGTVEFR</sequence>
<feature type="transmembrane region" description="Helical" evidence="2">
    <location>
        <begin position="97"/>
        <end position="118"/>
    </location>
</feature>
<keyword evidence="2" id="KW-0472">Membrane</keyword>
<evidence type="ECO:0000256" key="2">
    <source>
        <dbReference type="SAM" id="Phobius"/>
    </source>
</evidence>
<evidence type="ECO:0000313" key="4">
    <source>
        <dbReference type="Proteomes" id="UP000538196"/>
    </source>
</evidence>
<protein>
    <submittedName>
        <fullName evidence="3">Uncharacterized protein</fullName>
    </submittedName>
</protein>
<name>A0A7W4UXI5_LEIAQ</name>
<accession>A0A7W4UXI5</accession>
<evidence type="ECO:0000256" key="1">
    <source>
        <dbReference type="SAM" id="MobiDB-lite"/>
    </source>
</evidence>